<dbReference type="Proteomes" id="UP000289738">
    <property type="component" value="Chromosome A01"/>
</dbReference>
<dbReference type="GO" id="GO:0006032">
    <property type="term" value="P:chitin catabolic process"/>
    <property type="evidence" value="ECO:0007669"/>
    <property type="project" value="InterPro"/>
</dbReference>
<evidence type="ECO:0000313" key="4">
    <source>
        <dbReference type="EMBL" id="RYR79023.1"/>
    </source>
</evidence>
<comment type="function">
    <text evidence="1">Defense against chitin-containing fungal and bacterial pathogens.</text>
</comment>
<evidence type="ECO:0000313" key="5">
    <source>
        <dbReference type="Proteomes" id="UP000289738"/>
    </source>
</evidence>
<evidence type="ECO:0000256" key="1">
    <source>
        <dbReference type="ARBA" id="ARBA00003728"/>
    </source>
</evidence>
<sequence length="106" mass="11818">MQRFSDTNTYTADADAVTGGISNYISSSMFDQMLKYRNDPSNFNYGPAGRAIGVDHLNNPDLVAQNAIISFKMELSVDMGRMLGLKIGLDFTRDIVAYLELEQRIT</sequence>
<organism evidence="4 5">
    <name type="scientific">Arachis hypogaea</name>
    <name type="common">Peanut</name>
    <dbReference type="NCBI Taxonomy" id="3818"/>
    <lineage>
        <taxon>Eukaryota</taxon>
        <taxon>Viridiplantae</taxon>
        <taxon>Streptophyta</taxon>
        <taxon>Embryophyta</taxon>
        <taxon>Tracheophyta</taxon>
        <taxon>Spermatophyta</taxon>
        <taxon>Magnoliopsida</taxon>
        <taxon>eudicotyledons</taxon>
        <taxon>Gunneridae</taxon>
        <taxon>Pentapetalae</taxon>
        <taxon>rosids</taxon>
        <taxon>fabids</taxon>
        <taxon>Fabales</taxon>
        <taxon>Fabaceae</taxon>
        <taxon>Papilionoideae</taxon>
        <taxon>50 kb inversion clade</taxon>
        <taxon>dalbergioids sensu lato</taxon>
        <taxon>Dalbergieae</taxon>
        <taxon>Pterocarpus clade</taxon>
        <taxon>Arachis</taxon>
    </lineage>
</organism>
<dbReference type="InterPro" id="IPR000726">
    <property type="entry name" value="Glyco_hydro_19_cat"/>
</dbReference>
<keyword evidence="5" id="KW-1185">Reference proteome</keyword>
<feature type="domain" description="Glycoside hydrolase family 19 catalytic" evidence="3">
    <location>
        <begin position="42"/>
        <end position="77"/>
    </location>
</feature>
<evidence type="ECO:0000256" key="2">
    <source>
        <dbReference type="ARBA" id="ARBA00022669"/>
    </source>
</evidence>
<comment type="caution">
    <text evidence="4">The sequence shown here is derived from an EMBL/GenBank/DDBJ whole genome shotgun (WGS) entry which is preliminary data.</text>
</comment>
<keyword evidence="2" id="KW-0147">Chitin-binding</keyword>
<dbReference type="InterPro" id="IPR023346">
    <property type="entry name" value="Lysozyme-like_dom_sf"/>
</dbReference>
<dbReference type="GO" id="GO:0016998">
    <property type="term" value="P:cell wall macromolecule catabolic process"/>
    <property type="evidence" value="ECO:0007669"/>
    <property type="project" value="InterPro"/>
</dbReference>
<dbReference type="Gramene" id="arahy.Tifrunner.gnm2.ann2.Ah01g104100.1">
    <property type="protein sequence ID" value="arahy.Tifrunner.gnm2.ann2.Ah01g104100.1-CDS"/>
    <property type="gene ID" value="arahy.Tifrunner.gnm2.ann2.Ah01g104100"/>
</dbReference>
<evidence type="ECO:0000259" key="3">
    <source>
        <dbReference type="Pfam" id="PF00182"/>
    </source>
</evidence>
<reference evidence="4 5" key="1">
    <citation type="submission" date="2019-01" db="EMBL/GenBank/DDBJ databases">
        <title>Sequencing of cultivated peanut Arachis hypogaea provides insights into genome evolution and oil improvement.</title>
        <authorList>
            <person name="Chen X."/>
        </authorList>
    </citation>
    <scope>NUCLEOTIDE SEQUENCE [LARGE SCALE GENOMIC DNA]</scope>
    <source>
        <strain evidence="5">cv. Fuhuasheng</strain>
        <tissue evidence="4">Leaves</tissue>
    </source>
</reference>
<dbReference type="AlphaFoldDB" id="A0A445EUN7"/>
<dbReference type="STRING" id="3818.A0A445EUN7"/>
<dbReference type="Pfam" id="PF00182">
    <property type="entry name" value="Glyco_hydro_19"/>
    <property type="match status" value="1"/>
</dbReference>
<name>A0A445EUN7_ARAHY</name>
<dbReference type="SUPFAM" id="SSF53955">
    <property type="entry name" value="Lysozyme-like"/>
    <property type="match status" value="1"/>
</dbReference>
<dbReference type="GO" id="GO:0004568">
    <property type="term" value="F:chitinase activity"/>
    <property type="evidence" value="ECO:0007669"/>
    <property type="project" value="InterPro"/>
</dbReference>
<dbReference type="GO" id="GO:0008061">
    <property type="term" value="F:chitin binding"/>
    <property type="evidence" value="ECO:0007669"/>
    <property type="project" value="UniProtKB-KW"/>
</dbReference>
<dbReference type="EMBL" id="SDMP01000001">
    <property type="protein sequence ID" value="RYR79023.1"/>
    <property type="molecule type" value="Genomic_DNA"/>
</dbReference>
<dbReference type="Gene3D" id="3.30.20.10">
    <property type="entry name" value="Endochitinase, domain 2"/>
    <property type="match status" value="1"/>
</dbReference>
<gene>
    <name evidence="4" type="ORF">Ahy_A01g003888</name>
</gene>
<accession>A0A445EUN7</accession>
<proteinExistence type="predicted"/>
<protein>
    <recommendedName>
        <fullName evidence="3">Glycoside hydrolase family 19 catalytic domain-containing protein</fullName>
    </recommendedName>
</protein>
<dbReference type="SMR" id="A0A445EUN7"/>